<reference evidence="2 3" key="1">
    <citation type="submission" date="2018-06" db="EMBL/GenBank/DDBJ databases">
        <title>The draft genome sequence of Crocinitomix sp. SM1701.</title>
        <authorList>
            <person name="Zhang X."/>
        </authorList>
    </citation>
    <scope>NUCLEOTIDE SEQUENCE [LARGE SCALE GENOMIC DNA]</scope>
    <source>
        <strain evidence="2 3">SM1701</strain>
    </source>
</reference>
<evidence type="ECO:0000313" key="2">
    <source>
        <dbReference type="EMBL" id="PZE18174.1"/>
    </source>
</evidence>
<dbReference type="Pfam" id="PF23019">
    <property type="entry name" value="DUF7033"/>
    <property type="match status" value="1"/>
</dbReference>
<evidence type="ECO:0000313" key="3">
    <source>
        <dbReference type="Proteomes" id="UP000249248"/>
    </source>
</evidence>
<feature type="domain" description="DUF7033" evidence="1">
    <location>
        <begin position="94"/>
        <end position="176"/>
    </location>
</feature>
<dbReference type="InterPro" id="IPR054297">
    <property type="entry name" value="DUF7033"/>
</dbReference>
<dbReference type="OrthoDB" id="5573484at2"/>
<dbReference type="AlphaFoldDB" id="A0A2W1N2T3"/>
<gene>
    <name evidence="2" type="ORF">DNU06_06050</name>
</gene>
<sequence length="420" mass="48856">MAKEVLIYCEKESNRLHYVLDFIFKSKGIQYALTQDQVLFAQSNLPRINYSNQKLAANITFTPSALLFEIGFTQKMDVLYAANKAQWFLNNVRDDFAFIFYQLSRYEEYTAPHKDAFGRFDSKAASLVQNKQIEKPWCDILVQSIWHKLGLDYSVVLSKYAEIPTFDIDIAWAYLNRKYWRTALSMLKELTHPKALKKRLRILNKQSKDPYDSYALMQKVLTQYQGYVFFLLGDYAPKDKNIHWKNKALSKLVNTINTTAKTGIHPSFASFLNQEKVAIEINRLKKISKAEVIHSRQHFLRLNLPKSYQILIALGIKHDFSMGYADQVGFRAGTAFVYPFFDLTSNKVTPLQIHPFCYMDGTLKEYLKLEEETAMQVISKLKKEVKAVGGNFTGIWHNHSIGNQMEWENWQKVFLHAFPT</sequence>
<dbReference type="Proteomes" id="UP000249248">
    <property type="component" value="Unassembled WGS sequence"/>
</dbReference>
<dbReference type="CDD" id="cd10931">
    <property type="entry name" value="CE4_u7"/>
    <property type="match status" value="1"/>
</dbReference>
<protein>
    <recommendedName>
        <fullName evidence="1">DUF7033 domain-containing protein</fullName>
    </recommendedName>
</protein>
<name>A0A2W1N2T3_9FLAO</name>
<evidence type="ECO:0000259" key="1">
    <source>
        <dbReference type="Pfam" id="PF23019"/>
    </source>
</evidence>
<proteinExistence type="predicted"/>
<comment type="caution">
    <text evidence="2">The sequence shown here is derived from an EMBL/GenBank/DDBJ whole genome shotgun (WGS) entry which is preliminary data.</text>
</comment>
<organism evidence="2 3">
    <name type="scientific">Putridiphycobacter roseus</name>
    <dbReference type="NCBI Taxonomy" id="2219161"/>
    <lineage>
        <taxon>Bacteria</taxon>
        <taxon>Pseudomonadati</taxon>
        <taxon>Bacteroidota</taxon>
        <taxon>Flavobacteriia</taxon>
        <taxon>Flavobacteriales</taxon>
        <taxon>Crocinitomicaceae</taxon>
        <taxon>Putridiphycobacter</taxon>
    </lineage>
</organism>
<dbReference type="EMBL" id="QKSB01000002">
    <property type="protein sequence ID" value="PZE18174.1"/>
    <property type="molecule type" value="Genomic_DNA"/>
</dbReference>
<keyword evidence="3" id="KW-1185">Reference proteome</keyword>
<dbReference type="RefSeq" id="WP_111062327.1">
    <property type="nucleotide sequence ID" value="NZ_JBHUCU010000002.1"/>
</dbReference>
<accession>A0A2W1N2T3</accession>